<name>A0A9C6X1U6_FRAOC</name>
<gene>
    <name evidence="3" type="primary">LOC127750311</name>
</gene>
<dbReference type="GO" id="GO:0005879">
    <property type="term" value="C:axonemal microtubule"/>
    <property type="evidence" value="ECO:0007669"/>
    <property type="project" value="TreeGrafter"/>
</dbReference>
<proteinExistence type="inferred from homology"/>
<protein>
    <submittedName>
        <fullName evidence="3">Uncharacterized protein LOC127750311</fullName>
    </submittedName>
</protein>
<dbReference type="GeneID" id="127750311"/>
<dbReference type="KEGG" id="foc:127750311"/>
<evidence type="ECO:0000313" key="2">
    <source>
        <dbReference type="Proteomes" id="UP000504606"/>
    </source>
</evidence>
<accession>A0A9C6X1U6</accession>
<dbReference type="Proteomes" id="UP000504606">
    <property type="component" value="Unplaced"/>
</dbReference>
<keyword evidence="2" id="KW-1185">Reference proteome</keyword>
<sequence>MPSNCPRMEPPRCPAGDPCKCPCLNPEAVTYMQPLPPPSCAPKHQYRHPKVAVDGSTVYKKSYPGFPPDVARLAKPDLCRPDLGPIKVPGVIDGNTTTSLSYQYPRGTRPLPCRPFGSNLMGRGPMQDATTQKIDYSPKPYCKRDPFADPRTPFPDAPMEGWTTTRLSYAHPEGAQPAQSMKPVVKASRVPCPVDDKTTQKLSYVQPALLPKEDYPWMQKGRYHRPCVPFAGHTTYTSSFVPPGVCVKLDSPCKDNAGTRIRPPRMRAGLSRVRSRSRGRAPRRALRFAGQQTPRCRVCASG</sequence>
<dbReference type="PANTHER" id="PTHR31516:SF17">
    <property type="entry name" value="STABILIZER OF AXONEMAL MICROTUBULES 2"/>
    <property type="match status" value="1"/>
</dbReference>
<dbReference type="AlphaFoldDB" id="A0A9C6X1U6"/>
<evidence type="ECO:0000313" key="3">
    <source>
        <dbReference type="RefSeq" id="XP_052127592.1"/>
    </source>
</evidence>
<dbReference type="GO" id="GO:0008017">
    <property type="term" value="F:microtubule binding"/>
    <property type="evidence" value="ECO:0007669"/>
    <property type="project" value="InterPro"/>
</dbReference>
<dbReference type="RefSeq" id="XP_052127592.1">
    <property type="nucleotide sequence ID" value="XM_052271632.1"/>
</dbReference>
<comment type="similarity">
    <text evidence="1">Belongs to the FAM154 family.</text>
</comment>
<evidence type="ECO:0000256" key="1">
    <source>
        <dbReference type="ARBA" id="ARBA00008738"/>
    </source>
</evidence>
<dbReference type="GO" id="GO:0005814">
    <property type="term" value="C:centriole"/>
    <property type="evidence" value="ECO:0007669"/>
    <property type="project" value="TreeGrafter"/>
</dbReference>
<dbReference type="GO" id="GO:0036126">
    <property type="term" value="C:sperm flagellum"/>
    <property type="evidence" value="ECO:0007669"/>
    <property type="project" value="TreeGrafter"/>
</dbReference>
<reference evidence="3" key="1">
    <citation type="submission" date="2025-08" db="UniProtKB">
        <authorList>
            <consortium name="RefSeq"/>
        </authorList>
    </citation>
    <scope>IDENTIFICATION</scope>
    <source>
        <tissue evidence="3">Whole organism</tissue>
    </source>
</reference>
<dbReference type="PANTHER" id="PTHR31516">
    <property type="entry name" value="STABILIZER OF AXONEMAL MICROTUBULES 2"/>
    <property type="match status" value="1"/>
</dbReference>
<dbReference type="OrthoDB" id="365640at2759"/>
<dbReference type="InterPro" id="IPR033336">
    <property type="entry name" value="SAXO1/2"/>
</dbReference>
<organism evidence="2 3">
    <name type="scientific">Frankliniella occidentalis</name>
    <name type="common">Western flower thrips</name>
    <name type="synonym">Euthrips occidentalis</name>
    <dbReference type="NCBI Taxonomy" id="133901"/>
    <lineage>
        <taxon>Eukaryota</taxon>
        <taxon>Metazoa</taxon>
        <taxon>Ecdysozoa</taxon>
        <taxon>Arthropoda</taxon>
        <taxon>Hexapoda</taxon>
        <taxon>Insecta</taxon>
        <taxon>Pterygota</taxon>
        <taxon>Neoptera</taxon>
        <taxon>Paraneoptera</taxon>
        <taxon>Thysanoptera</taxon>
        <taxon>Terebrantia</taxon>
        <taxon>Thripoidea</taxon>
        <taxon>Thripidae</taxon>
        <taxon>Frankliniella</taxon>
    </lineage>
</organism>
<dbReference type="GO" id="GO:0036064">
    <property type="term" value="C:ciliary basal body"/>
    <property type="evidence" value="ECO:0007669"/>
    <property type="project" value="TreeGrafter"/>
</dbReference>